<dbReference type="AlphaFoldDB" id="A0A443RSK8"/>
<evidence type="ECO:0000313" key="5">
    <source>
        <dbReference type="Proteomes" id="UP000288716"/>
    </source>
</evidence>
<dbReference type="InterPro" id="IPR013766">
    <property type="entry name" value="Thioredoxin_domain"/>
</dbReference>
<evidence type="ECO:0000256" key="2">
    <source>
        <dbReference type="PIRNR" id="PIRNR000077"/>
    </source>
</evidence>
<evidence type="ECO:0000259" key="3">
    <source>
        <dbReference type="PROSITE" id="PS51352"/>
    </source>
</evidence>
<gene>
    <name evidence="4" type="ORF">B4U80_00079</name>
</gene>
<dbReference type="CDD" id="cd02947">
    <property type="entry name" value="TRX_family"/>
    <property type="match status" value="1"/>
</dbReference>
<comment type="caution">
    <text evidence="4">The sequence shown here is derived from an EMBL/GenBank/DDBJ whole genome shotgun (WGS) entry which is preliminary data.</text>
</comment>
<dbReference type="SUPFAM" id="SSF52833">
    <property type="entry name" value="Thioredoxin-like"/>
    <property type="match status" value="1"/>
</dbReference>
<name>A0A443RSK8_9ACAR</name>
<comment type="similarity">
    <text evidence="2">Belongs to the thioredoxin family.</text>
</comment>
<protein>
    <recommendedName>
        <fullName evidence="2">Thioredoxin</fullName>
    </recommendedName>
</protein>
<keyword evidence="1" id="KW-1015">Disulfide bond</keyword>
<dbReference type="EMBL" id="NCKV01042696">
    <property type="protein sequence ID" value="RWS18264.1"/>
    <property type="molecule type" value="Genomic_DNA"/>
</dbReference>
<reference evidence="4 5" key="1">
    <citation type="journal article" date="2018" name="Gigascience">
        <title>Genomes of trombidid mites reveal novel predicted allergens and laterally-transferred genes associated with secondary metabolism.</title>
        <authorList>
            <person name="Dong X."/>
            <person name="Chaisiri K."/>
            <person name="Xia D."/>
            <person name="Armstrong S.D."/>
            <person name="Fang Y."/>
            <person name="Donnelly M.J."/>
            <person name="Kadowaki T."/>
            <person name="McGarry J.W."/>
            <person name="Darby A.C."/>
            <person name="Makepeace B.L."/>
        </authorList>
    </citation>
    <scope>NUCLEOTIDE SEQUENCE [LARGE SCALE GENOMIC DNA]</scope>
    <source>
        <strain evidence="4">UoL-UT</strain>
    </source>
</reference>
<dbReference type="PROSITE" id="PS51352">
    <property type="entry name" value="THIOREDOXIN_2"/>
    <property type="match status" value="1"/>
</dbReference>
<dbReference type="Gene3D" id="3.40.30.10">
    <property type="entry name" value="Glutaredoxin"/>
    <property type="match status" value="1"/>
</dbReference>
<accession>A0A443RSK8</accession>
<keyword evidence="5" id="KW-1185">Reference proteome</keyword>
<organism evidence="4 5">
    <name type="scientific">Leptotrombidium deliense</name>
    <dbReference type="NCBI Taxonomy" id="299467"/>
    <lineage>
        <taxon>Eukaryota</taxon>
        <taxon>Metazoa</taxon>
        <taxon>Ecdysozoa</taxon>
        <taxon>Arthropoda</taxon>
        <taxon>Chelicerata</taxon>
        <taxon>Arachnida</taxon>
        <taxon>Acari</taxon>
        <taxon>Acariformes</taxon>
        <taxon>Trombidiformes</taxon>
        <taxon>Prostigmata</taxon>
        <taxon>Anystina</taxon>
        <taxon>Parasitengona</taxon>
        <taxon>Trombiculoidea</taxon>
        <taxon>Trombiculidae</taxon>
        <taxon>Leptotrombidium</taxon>
    </lineage>
</organism>
<dbReference type="OrthoDB" id="2121326at2759"/>
<dbReference type="VEuPathDB" id="VectorBase:LDEU013776"/>
<dbReference type="STRING" id="299467.A0A443RSK8"/>
<sequence>MGLVTQIRSNEDLEEQLNAAGIMLVVIQFFAKWSGPCKEVTPKIEQMSSEYADSLFLKIDVDECEQIAEEYKLSNLPAFVLIRATQVVRKYEGIDEAEIKQLIEQYK</sequence>
<dbReference type="InterPro" id="IPR005746">
    <property type="entry name" value="Thioredoxin"/>
</dbReference>
<dbReference type="PANTHER" id="PTHR46115">
    <property type="entry name" value="THIOREDOXIN-LIKE PROTEIN 1"/>
    <property type="match status" value="1"/>
</dbReference>
<dbReference type="Pfam" id="PF00085">
    <property type="entry name" value="Thioredoxin"/>
    <property type="match status" value="1"/>
</dbReference>
<feature type="domain" description="Thioredoxin" evidence="3">
    <location>
        <begin position="1"/>
        <end position="107"/>
    </location>
</feature>
<dbReference type="Proteomes" id="UP000288716">
    <property type="component" value="Unassembled WGS sequence"/>
</dbReference>
<dbReference type="PIRSF" id="PIRSF000077">
    <property type="entry name" value="Thioredoxin"/>
    <property type="match status" value="1"/>
</dbReference>
<dbReference type="InterPro" id="IPR036249">
    <property type="entry name" value="Thioredoxin-like_sf"/>
</dbReference>
<dbReference type="GO" id="GO:0015035">
    <property type="term" value="F:protein-disulfide reductase activity"/>
    <property type="evidence" value="ECO:0007669"/>
    <property type="project" value="InterPro"/>
</dbReference>
<proteinExistence type="inferred from homology"/>
<evidence type="ECO:0000256" key="1">
    <source>
        <dbReference type="ARBA" id="ARBA00023157"/>
    </source>
</evidence>
<evidence type="ECO:0000313" key="4">
    <source>
        <dbReference type="EMBL" id="RWS18264.1"/>
    </source>
</evidence>